<dbReference type="PROSITE" id="PS50835">
    <property type="entry name" value="IG_LIKE"/>
    <property type="match status" value="1"/>
</dbReference>
<organism evidence="2 3">
    <name type="scientific">Periplaneta americana</name>
    <name type="common">American cockroach</name>
    <name type="synonym">Blatta americana</name>
    <dbReference type="NCBI Taxonomy" id="6978"/>
    <lineage>
        <taxon>Eukaryota</taxon>
        <taxon>Metazoa</taxon>
        <taxon>Ecdysozoa</taxon>
        <taxon>Arthropoda</taxon>
        <taxon>Hexapoda</taxon>
        <taxon>Insecta</taxon>
        <taxon>Pterygota</taxon>
        <taxon>Neoptera</taxon>
        <taxon>Polyneoptera</taxon>
        <taxon>Dictyoptera</taxon>
        <taxon>Blattodea</taxon>
        <taxon>Blattoidea</taxon>
        <taxon>Blattidae</taxon>
        <taxon>Blattinae</taxon>
        <taxon>Periplaneta</taxon>
    </lineage>
</organism>
<comment type="caution">
    <text evidence="2">The sequence shown here is derived from an EMBL/GenBank/DDBJ whole genome shotgun (WGS) entry which is preliminary data.</text>
</comment>
<dbReference type="PANTHER" id="PTHR32344:SF1">
    <property type="entry name" value="U1-TYPE DOMAIN-CONTAINING PROTEIN"/>
    <property type="match status" value="1"/>
</dbReference>
<dbReference type="InterPro" id="IPR013783">
    <property type="entry name" value="Ig-like_fold"/>
</dbReference>
<dbReference type="PANTHER" id="PTHR32344">
    <property type="entry name" value="U1-TYPE DOMAIN-CONTAINING PROTEIN"/>
    <property type="match status" value="1"/>
</dbReference>
<feature type="domain" description="Ig-like" evidence="1">
    <location>
        <begin position="4"/>
        <end position="93"/>
    </location>
</feature>
<dbReference type="Pfam" id="PF07679">
    <property type="entry name" value="I-set"/>
    <property type="match status" value="1"/>
</dbReference>
<proteinExistence type="predicted"/>
<dbReference type="InterPro" id="IPR003598">
    <property type="entry name" value="Ig_sub2"/>
</dbReference>
<feature type="non-terminal residue" evidence="2">
    <location>
        <position position="479"/>
    </location>
</feature>
<reference evidence="2 3" key="1">
    <citation type="journal article" date="2022" name="Allergy">
        <title>Genome assembly and annotation of Periplaneta americana reveal a comprehensive cockroach allergen profile.</title>
        <authorList>
            <person name="Wang L."/>
            <person name="Xiong Q."/>
            <person name="Saelim N."/>
            <person name="Wang L."/>
            <person name="Nong W."/>
            <person name="Wan A.T."/>
            <person name="Shi M."/>
            <person name="Liu X."/>
            <person name="Cao Q."/>
            <person name="Hui J.H.L."/>
            <person name="Sookrung N."/>
            <person name="Leung T.F."/>
            <person name="Tungtrongchitr A."/>
            <person name="Tsui S.K.W."/>
        </authorList>
    </citation>
    <scope>NUCLEOTIDE SEQUENCE [LARGE SCALE GENOMIC DNA]</scope>
    <source>
        <strain evidence="2">PWHHKU_190912</strain>
    </source>
</reference>
<dbReference type="InterPro" id="IPR033375">
    <property type="entry name" value="Cggbp1"/>
</dbReference>
<dbReference type="SMART" id="SM00409">
    <property type="entry name" value="IG"/>
    <property type="match status" value="2"/>
</dbReference>
<evidence type="ECO:0000259" key="1">
    <source>
        <dbReference type="PROSITE" id="PS50835"/>
    </source>
</evidence>
<dbReference type="InterPro" id="IPR007110">
    <property type="entry name" value="Ig-like_dom"/>
</dbReference>
<dbReference type="SMART" id="SM00408">
    <property type="entry name" value="IGc2"/>
    <property type="match status" value="1"/>
</dbReference>
<dbReference type="EMBL" id="JAJSOF020000015">
    <property type="protein sequence ID" value="KAJ4442114.1"/>
    <property type="molecule type" value="Genomic_DNA"/>
</dbReference>
<dbReference type="SUPFAM" id="SSF48726">
    <property type="entry name" value="Immunoglobulin"/>
    <property type="match status" value="1"/>
</dbReference>
<dbReference type="InterPro" id="IPR003599">
    <property type="entry name" value="Ig_sub"/>
</dbReference>
<dbReference type="InterPro" id="IPR036179">
    <property type="entry name" value="Ig-like_dom_sf"/>
</dbReference>
<protein>
    <recommendedName>
        <fullName evidence="1">Ig-like domain-containing protein</fullName>
    </recommendedName>
</protein>
<keyword evidence="3" id="KW-1185">Reference proteome</keyword>
<evidence type="ECO:0000313" key="2">
    <source>
        <dbReference type="EMBL" id="KAJ4442114.1"/>
    </source>
</evidence>
<name>A0ABQ8T801_PERAM</name>
<dbReference type="Gene3D" id="2.60.40.10">
    <property type="entry name" value="Immunoglobulins"/>
    <property type="match status" value="1"/>
</dbReference>
<accession>A0ABQ8T801</accession>
<sequence length="479" mass="54443">LGEPVLVQLQTPDSPHKIEPGNNVTLRCSVDGSGEIHIDWYRNADLLSKSETVSFSKKRLHLKNVSSKDNGVYRCSARNEAGSRNSADNFSLTVADNGSALIKVIPRNQLVKKGDSAKFDCVYQNASITEWYVKEKTEPIKNNNSCAAQQLNASQSTHRFSFVNHTIKTVNMPKVRHSVNLKSKLTSYISEFKEDGLSTDNKILFCNLCQCAVSSTQKFLVQQHITTSKHQANKQLNSKQRQLFLTQPTTSNVRSEFNIDLCRSLISADIPLYKLKNKVFREFLEKYTQHTIPDESTLRKTYAPSIYDETIQKIRDEIKDSSIWVSIDETPDKEGRLVGNVVIGLLSEQYSERILLHCDVLEKCNNKTIVKLFNEAMGILWPKGIMYDNVLFFISDAALIWSKLDKHYLFEKVFLKAPSRVNVLKEMYPEIPLPPKPILTRWGTWLEAVEYYAEHIDSINNVLLALDSEDAVSIDTAKT</sequence>
<dbReference type="InterPro" id="IPR013098">
    <property type="entry name" value="Ig_I-set"/>
</dbReference>
<feature type="non-terminal residue" evidence="2">
    <location>
        <position position="1"/>
    </location>
</feature>
<evidence type="ECO:0000313" key="3">
    <source>
        <dbReference type="Proteomes" id="UP001148838"/>
    </source>
</evidence>
<dbReference type="Proteomes" id="UP001148838">
    <property type="component" value="Unassembled WGS sequence"/>
</dbReference>
<gene>
    <name evidence="2" type="ORF">ANN_11980</name>
</gene>